<dbReference type="AlphaFoldDB" id="A0A806KHN2"/>
<accession>A0A806KHN2</accession>
<organism evidence="1">
    <name type="scientific">uncultured bacterium contig00005</name>
    <dbReference type="NCBI Taxonomy" id="1181497"/>
    <lineage>
        <taxon>Bacteria</taxon>
        <taxon>environmental samples</taxon>
    </lineage>
</organism>
<sequence length="63" mass="7088">MSGAGNSRSSHPTSDPLCPMLTGLRNRRCWARWFTPDGKAERSYDGAFRFAWIILIITGAKCR</sequence>
<proteinExistence type="predicted"/>
<reference evidence="1" key="1">
    <citation type="submission" date="2012-03" db="EMBL/GenBank/DDBJ databases">
        <title>Functional metagenomics reveals considerable lignocellulase gene clusters in the gut microbiome of a wood-feeding higher termite.</title>
        <authorList>
            <person name="Liu N."/>
        </authorList>
    </citation>
    <scope>NUCLEOTIDE SEQUENCE</scope>
</reference>
<evidence type="ECO:0000313" key="1">
    <source>
        <dbReference type="EMBL" id="AGS52494.1"/>
    </source>
</evidence>
<protein>
    <submittedName>
        <fullName evidence="1">Uncharacterized protein</fullName>
    </submittedName>
</protein>
<dbReference type="EMBL" id="JQ844200">
    <property type="protein sequence ID" value="AGS52494.1"/>
    <property type="molecule type" value="Genomic_DNA"/>
</dbReference>
<name>A0A806KHN2_9BACT</name>